<dbReference type="SUPFAM" id="SSF55874">
    <property type="entry name" value="ATPase domain of HSP90 chaperone/DNA topoisomerase II/histidine kinase"/>
    <property type="match status" value="1"/>
</dbReference>
<dbReference type="NCBIfam" id="TIGR00229">
    <property type="entry name" value="sensory_box"/>
    <property type="match status" value="1"/>
</dbReference>
<dbReference type="Proteomes" id="UP000540506">
    <property type="component" value="Unassembled WGS sequence"/>
</dbReference>
<dbReference type="PANTHER" id="PTHR43156">
    <property type="entry name" value="STAGE II SPORULATION PROTEIN E-RELATED"/>
    <property type="match status" value="1"/>
</dbReference>
<protein>
    <submittedName>
        <fullName evidence="3">PAS domain S-box-containing protein</fullName>
    </submittedName>
</protein>
<dbReference type="RefSeq" id="WP_184944247.1">
    <property type="nucleotide sequence ID" value="NZ_JACHJV010000002.1"/>
</dbReference>
<dbReference type="Gene3D" id="3.30.450.40">
    <property type="match status" value="1"/>
</dbReference>
<dbReference type="GO" id="GO:0016791">
    <property type="term" value="F:phosphatase activity"/>
    <property type="evidence" value="ECO:0007669"/>
    <property type="project" value="TreeGrafter"/>
</dbReference>
<dbReference type="FunFam" id="3.30.565.10:FF:000028">
    <property type="entry name" value="PAS sensor protein"/>
    <property type="match status" value="1"/>
</dbReference>
<dbReference type="SMART" id="SM00065">
    <property type="entry name" value="GAF"/>
    <property type="match status" value="1"/>
</dbReference>
<dbReference type="EMBL" id="JACHJV010000002">
    <property type="protein sequence ID" value="MBB4927670.1"/>
    <property type="molecule type" value="Genomic_DNA"/>
</dbReference>
<dbReference type="CDD" id="cd16936">
    <property type="entry name" value="HATPase_RsbW-like"/>
    <property type="match status" value="1"/>
</dbReference>
<sequence length="708" mass="76780">MSTHTDRATTSASAPRPDPLLLTRLRERAFIQSPFASAIYDSRNRIVGVNQELVRLSGLSEARMKGRRLRELLPYQPFFEISRLCERALRTNEPSHTTTRFRAPGQSRERTWVHTVIPLNDPSGAVIGLSVSALDITREDRARHRLALANEACTRIGATLDVTCTAQELVTVTVGDFADFAAVDLDEAVLRGEDPDLRRPGLVLRRCAQRSVLGGCPGGCPETPLLPGQPAVYPRISAQARALARGKPSLHLTTPQERTQLAPAARGHVIHSVLVVPITARGGTLGLAHFARHRQAEPFDEDDLLLAEEITARAGNCIDNARRYARERNVALALQRDLLPSRVLEQSAVETASRYLPADSQRDIGGVWFDVIPLSGARTALVVGDVADRGLNAAATMGRLRTAVRTLADLDLPPDELLTHLDGLVTQLDQERQAPEHDNTGHDSIDRQARGTGASCLYAVYDPTSRRCTIASAGHPAPLTVHPDGTTRMVPLTAGPPLGSGAIGFETVELELTEGSCLALYTAGLVTGRRAGTDWSAALHPLTGPGTSLPQTCDGLLHTLLPDPPHDDVALLIARTRTIDASRIATWDIPADPAAVARARHHATERLAAWGLEELAFTTELVVTELVTNAIRYGASPIRLRLIRDRRLICEVSDASGTSPRLRRAKLFDEGGRGLLLVAQLTERWGTRFAPEGKIIWTEQDLTEPAAA</sequence>
<dbReference type="InterPro" id="IPR013656">
    <property type="entry name" value="PAS_4"/>
</dbReference>
<dbReference type="InterPro" id="IPR000700">
    <property type="entry name" value="PAS-assoc_C"/>
</dbReference>
<dbReference type="SMART" id="SM00091">
    <property type="entry name" value="PAS"/>
    <property type="match status" value="1"/>
</dbReference>
<reference evidence="3 4" key="1">
    <citation type="submission" date="2020-08" db="EMBL/GenBank/DDBJ databases">
        <title>Sequencing the genomes of 1000 actinobacteria strains.</title>
        <authorList>
            <person name="Klenk H.-P."/>
        </authorList>
    </citation>
    <scope>NUCLEOTIDE SEQUENCE [LARGE SCALE GENOMIC DNA]</scope>
    <source>
        <strain evidence="3 4">DSM 41654</strain>
    </source>
</reference>
<dbReference type="SMART" id="SM00331">
    <property type="entry name" value="PP2C_SIG"/>
    <property type="match status" value="1"/>
</dbReference>
<dbReference type="Pfam" id="PF08448">
    <property type="entry name" value="PAS_4"/>
    <property type="match status" value="1"/>
</dbReference>
<organism evidence="3 4">
    <name type="scientific">Kitasatospora kifunensis</name>
    <name type="common">Streptomyces kifunensis</name>
    <dbReference type="NCBI Taxonomy" id="58351"/>
    <lineage>
        <taxon>Bacteria</taxon>
        <taxon>Bacillati</taxon>
        <taxon>Actinomycetota</taxon>
        <taxon>Actinomycetes</taxon>
        <taxon>Kitasatosporales</taxon>
        <taxon>Streptomycetaceae</taxon>
        <taxon>Kitasatospora</taxon>
    </lineage>
</organism>
<dbReference type="InterPro" id="IPR036457">
    <property type="entry name" value="PPM-type-like_dom_sf"/>
</dbReference>
<accession>A0A7W7R911</accession>
<dbReference type="PROSITE" id="PS50113">
    <property type="entry name" value="PAC"/>
    <property type="match status" value="1"/>
</dbReference>
<dbReference type="InterPro" id="IPR029016">
    <property type="entry name" value="GAF-like_dom_sf"/>
</dbReference>
<dbReference type="CDD" id="cd00130">
    <property type="entry name" value="PAS"/>
    <property type="match status" value="1"/>
</dbReference>
<name>A0A7W7R911_KITKI</name>
<dbReference type="InterPro" id="IPR052016">
    <property type="entry name" value="Bact_Sigma-Reg"/>
</dbReference>
<dbReference type="Pfam" id="PF13581">
    <property type="entry name" value="HATPase_c_2"/>
    <property type="match status" value="1"/>
</dbReference>
<dbReference type="InterPro" id="IPR036890">
    <property type="entry name" value="HATPase_C_sf"/>
</dbReference>
<dbReference type="InterPro" id="IPR001932">
    <property type="entry name" value="PPM-type_phosphatase-like_dom"/>
</dbReference>
<dbReference type="SUPFAM" id="SSF55781">
    <property type="entry name" value="GAF domain-like"/>
    <property type="match status" value="1"/>
</dbReference>
<dbReference type="AlphaFoldDB" id="A0A7W7R911"/>
<evidence type="ECO:0000313" key="3">
    <source>
        <dbReference type="EMBL" id="MBB4927670.1"/>
    </source>
</evidence>
<dbReference type="InterPro" id="IPR035965">
    <property type="entry name" value="PAS-like_dom_sf"/>
</dbReference>
<dbReference type="InterPro" id="IPR003018">
    <property type="entry name" value="GAF"/>
</dbReference>
<evidence type="ECO:0000259" key="2">
    <source>
        <dbReference type="PROSITE" id="PS50113"/>
    </source>
</evidence>
<evidence type="ECO:0000256" key="1">
    <source>
        <dbReference type="ARBA" id="ARBA00022801"/>
    </source>
</evidence>
<dbReference type="PANTHER" id="PTHR43156:SF2">
    <property type="entry name" value="STAGE II SPORULATION PROTEIN E"/>
    <property type="match status" value="1"/>
</dbReference>
<feature type="domain" description="PAC" evidence="2">
    <location>
        <begin position="97"/>
        <end position="148"/>
    </location>
</feature>
<dbReference type="Pfam" id="PF13185">
    <property type="entry name" value="GAF_2"/>
    <property type="match status" value="1"/>
</dbReference>
<dbReference type="Gene3D" id="3.60.40.10">
    <property type="entry name" value="PPM-type phosphatase domain"/>
    <property type="match status" value="1"/>
</dbReference>
<dbReference type="SUPFAM" id="SSF55785">
    <property type="entry name" value="PYP-like sensor domain (PAS domain)"/>
    <property type="match status" value="1"/>
</dbReference>
<proteinExistence type="predicted"/>
<keyword evidence="1" id="KW-0378">Hydrolase</keyword>
<evidence type="ECO:0000313" key="4">
    <source>
        <dbReference type="Proteomes" id="UP000540506"/>
    </source>
</evidence>
<gene>
    <name evidence="3" type="ORF">FHR34_006765</name>
</gene>
<keyword evidence="4" id="KW-1185">Reference proteome</keyword>
<dbReference type="Gene3D" id="3.30.450.20">
    <property type="entry name" value="PAS domain"/>
    <property type="match status" value="1"/>
</dbReference>
<dbReference type="Pfam" id="PF07228">
    <property type="entry name" value="SpoIIE"/>
    <property type="match status" value="1"/>
</dbReference>
<dbReference type="InterPro" id="IPR000014">
    <property type="entry name" value="PAS"/>
</dbReference>
<comment type="caution">
    <text evidence="3">The sequence shown here is derived from an EMBL/GenBank/DDBJ whole genome shotgun (WGS) entry which is preliminary data.</text>
</comment>
<dbReference type="Gene3D" id="3.30.565.10">
    <property type="entry name" value="Histidine kinase-like ATPase, C-terminal domain"/>
    <property type="match status" value="1"/>
</dbReference>
<dbReference type="InterPro" id="IPR003594">
    <property type="entry name" value="HATPase_dom"/>
</dbReference>